<dbReference type="InterPro" id="IPR007197">
    <property type="entry name" value="rSAM"/>
</dbReference>
<dbReference type="PANTHER" id="PTHR10949">
    <property type="entry name" value="LIPOYL SYNTHASE"/>
    <property type="match status" value="1"/>
</dbReference>
<evidence type="ECO:0000313" key="11">
    <source>
        <dbReference type="EMBL" id="MBC8316907.1"/>
    </source>
</evidence>
<evidence type="ECO:0000259" key="10">
    <source>
        <dbReference type="PROSITE" id="PS51918"/>
    </source>
</evidence>
<comment type="pathway">
    <text evidence="9">Protein modification; protein lipoylation via endogenous pathway; protein N(6)-(lipoyl)lysine from octanoyl-[acyl-carrier-protein]: step 2/2.</text>
</comment>
<dbReference type="AlphaFoldDB" id="A0A8J6NCV9"/>
<dbReference type="InterPro" id="IPR006638">
    <property type="entry name" value="Elp3/MiaA/NifB-like_rSAM"/>
</dbReference>
<dbReference type="InterPro" id="IPR058240">
    <property type="entry name" value="rSAM_sf"/>
</dbReference>
<dbReference type="NCBIfam" id="NF009544">
    <property type="entry name" value="PRK12928.1"/>
    <property type="match status" value="1"/>
</dbReference>
<dbReference type="CDD" id="cd01335">
    <property type="entry name" value="Radical_SAM"/>
    <property type="match status" value="1"/>
</dbReference>
<comment type="cofactor">
    <cofactor evidence="9">
        <name>[4Fe-4S] cluster</name>
        <dbReference type="ChEBI" id="CHEBI:49883"/>
    </cofactor>
    <text evidence="9">Binds 2 [4Fe-4S] clusters per subunit. One cluster is coordinated with 3 cysteines and an exchangeable S-adenosyl-L-methionine.</text>
</comment>
<dbReference type="InterPro" id="IPR003698">
    <property type="entry name" value="Lipoyl_synth"/>
</dbReference>
<dbReference type="GO" id="GO:0051539">
    <property type="term" value="F:4 iron, 4 sulfur cluster binding"/>
    <property type="evidence" value="ECO:0007669"/>
    <property type="project" value="UniProtKB-UniRule"/>
</dbReference>
<accession>A0A8J6NCV9</accession>
<comment type="subcellular location">
    <subcellularLocation>
        <location evidence="9">Cytoplasm</location>
    </subcellularLocation>
</comment>
<dbReference type="EMBL" id="JACNJZ010000060">
    <property type="protein sequence ID" value="MBC8316907.1"/>
    <property type="molecule type" value="Genomic_DNA"/>
</dbReference>
<feature type="domain" description="Radical SAM core" evidence="10">
    <location>
        <begin position="53"/>
        <end position="269"/>
    </location>
</feature>
<dbReference type="PANTHER" id="PTHR10949:SF0">
    <property type="entry name" value="LIPOYL SYNTHASE, MITOCHONDRIAL"/>
    <property type="match status" value="1"/>
</dbReference>
<dbReference type="PROSITE" id="PS51918">
    <property type="entry name" value="RADICAL_SAM"/>
    <property type="match status" value="1"/>
</dbReference>
<comment type="function">
    <text evidence="9">Catalyzes the radical-mediated insertion of two sulfur atoms into the C-6 and C-8 positions of the octanoyl moiety bound to the lipoyl domains of lipoate-dependent enzymes, thereby converting the octanoylated domains into lipoylated derivatives.</text>
</comment>
<feature type="binding site" evidence="9">
    <location>
        <position position="46"/>
    </location>
    <ligand>
        <name>[4Fe-4S] cluster</name>
        <dbReference type="ChEBI" id="CHEBI:49883"/>
        <label>1</label>
    </ligand>
</feature>
<dbReference type="SFLD" id="SFLDF00271">
    <property type="entry name" value="lipoyl_synthase"/>
    <property type="match status" value="1"/>
</dbReference>
<dbReference type="GO" id="GO:0016992">
    <property type="term" value="F:lipoate synthase activity"/>
    <property type="evidence" value="ECO:0007669"/>
    <property type="project" value="UniProtKB-UniRule"/>
</dbReference>
<dbReference type="SFLD" id="SFLDS00029">
    <property type="entry name" value="Radical_SAM"/>
    <property type="match status" value="1"/>
</dbReference>
<dbReference type="Gene3D" id="3.20.20.70">
    <property type="entry name" value="Aldolase class I"/>
    <property type="match status" value="1"/>
</dbReference>
<evidence type="ECO:0000256" key="2">
    <source>
        <dbReference type="ARBA" id="ARBA00022490"/>
    </source>
</evidence>
<reference evidence="11 12" key="1">
    <citation type="submission" date="2020-08" db="EMBL/GenBank/DDBJ databases">
        <title>Bridging the membrane lipid divide: bacteria of the FCB group superphylum have the potential to synthesize archaeal ether lipids.</title>
        <authorList>
            <person name="Villanueva L."/>
            <person name="Von Meijenfeldt F.A.B."/>
            <person name="Westbye A.B."/>
            <person name="Yadav S."/>
            <person name="Hopmans E.C."/>
            <person name="Dutilh B.E."/>
            <person name="Sinninghe Damste J.S."/>
        </authorList>
    </citation>
    <scope>NUCLEOTIDE SEQUENCE [LARGE SCALE GENOMIC DNA]</scope>
    <source>
        <strain evidence="11">NIOZ-UU47</strain>
    </source>
</reference>
<keyword evidence="5 9" id="KW-0479">Metal-binding</keyword>
<keyword evidence="7 9" id="KW-0411">Iron-sulfur</keyword>
<feature type="binding site" evidence="9">
    <location>
        <position position="41"/>
    </location>
    <ligand>
        <name>[4Fe-4S] cluster</name>
        <dbReference type="ChEBI" id="CHEBI:49883"/>
        <label>1</label>
    </ligand>
</feature>
<proteinExistence type="inferred from homology"/>
<keyword evidence="1 9" id="KW-0004">4Fe-4S</keyword>
<evidence type="ECO:0000256" key="1">
    <source>
        <dbReference type="ARBA" id="ARBA00022485"/>
    </source>
</evidence>
<keyword evidence="6 9" id="KW-0408">Iron</keyword>
<evidence type="ECO:0000256" key="4">
    <source>
        <dbReference type="ARBA" id="ARBA00022691"/>
    </source>
</evidence>
<dbReference type="NCBIfam" id="TIGR00510">
    <property type="entry name" value="lipA"/>
    <property type="match status" value="1"/>
</dbReference>
<dbReference type="Pfam" id="PF04055">
    <property type="entry name" value="Radical_SAM"/>
    <property type="match status" value="1"/>
</dbReference>
<protein>
    <recommendedName>
        <fullName evidence="9">Lipoyl synthase</fullName>
        <ecNumber evidence="9">2.8.1.8</ecNumber>
    </recommendedName>
    <alternativeName>
        <fullName evidence="9">Lip-syn</fullName>
        <shortName evidence="9">LS</shortName>
    </alternativeName>
    <alternativeName>
        <fullName evidence="9">Lipoate synthase</fullName>
    </alternativeName>
    <alternativeName>
        <fullName evidence="9">Lipoic acid synthase</fullName>
    </alternativeName>
    <alternativeName>
        <fullName evidence="9">Sulfur insertion protein LipA</fullName>
    </alternativeName>
</protein>
<dbReference type="UniPathway" id="UPA00538">
    <property type="reaction ID" value="UER00593"/>
</dbReference>
<feature type="binding site" evidence="9">
    <location>
        <position position="52"/>
    </location>
    <ligand>
        <name>[4Fe-4S] cluster</name>
        <dbReference type="ChEBI" id="CHEBI:49883"/>
        <label>1</label>
    </ligand>
</feature>
<feature type="binding site" evidence="9">
    <location>
        <position position="280"/>
    </location>
    <ligand>
        <name>[4Fe-4S] cluster</name>
        <dbReference type="ChEBI" id="CHEBI:49883"/>
        <label>1</label>
    </ligand>
</feature>
<evidence type="ECO:0000256" key="5">
    <source>
        <dbReference type="ARBA" id="ARBA00022723"/>
    </source>
</evidence>
<feature type="binding site" evidence="9">
    <location>
        <position position="67"/>
    </location>
    <ligand>
        <name>[4Fe-4S] cluster</name>
        <dbReference type="ChEBI" id="CHEBI:49883"/>
        <label>2</label>
        <note>4Fe-4S-S-AdoMet</note>
    </ligand>
</feature>
<dbReference type="NCBIfam" id="NF004019">
    <property type="entry name" value="PRK05481.1"/>
    <property type="match status" value="1"/>
</dbReference>
<keyword evidence="2 9" id="KW-0963">Cytoplasm</keyword>
<dbReference type="SFLD" id="SFLDG01058">
    <property type="entry name" value="lipoyl_synthase_like"/>
    <property type="match status" value="1"/>
</dbReference>
<dbReference type="InterPro" id="IPR013785">
    <property type="entry name" value="Aldolase_TIM"/>
</dbReference>
<keyword evidence="3 9" id="KW-0808">Transferase</keyword>
<dbReference type="FunFam" id="3.20.20.70:FF:000040">
    <property type="entry name" value="Lipoyl synthase"/>
    <property type="match status" value="1"/>
</dbReference>
<evidence type="ECO:0000313" key="12">
    <source>
        <dbReference type="Proteomes" id="UP000614424"/>
    </source>
</evidence>
<organism evidence="11 12">
    <name type="scientific">Candidatus Desulfobia pelagia</name>
    <dbReference type="NCBI Taxonomy" id="2841692"/>
    <lineage>
        <taxon>Bacteria</taxon>
        <taxon>Pseudomonadati</taxon>
        <taxon>Thermodesulfobacteriota</taxon>
        <taxon>Desulfobulbia</taxon>
        <taxon>Desulfobulbales</taxon>
        <taxon>Desulfobulbaceae</taxon>
        <taxon>Candidatus Desulfobia</taxon>
    </lineage>
</organism>
<dbReference type="SUPFAM" id="SSF102114">
    <property type="entry name" value="Radical SAM enzymes"/>
    <property type="match status" value="1"/>
</dbReference>
<dbReference type="GO" id="GO:0005737">
    <property type="term" value="C:cytoplasm"/>
    <property type="evidence" value="ECO:0007669"/>
    <property type="project" value="UniProtKB-SubCell"/>
</dbReference>
<dbReference type="HAMAP" id="MF_00206">
    <property type="entry name" value="Lipoyl_synth"/>
    <property type="match status" value="1"/>
</dbReference>
<evidence type="ECO:0000256" key="9">
    <source>
        <dbReference type="HAMAP-Rule" id="MF_00206"/>
    </source>
</evidence>
<evidence type="ECO:0000256" key="8">
    <source>
        <dbReference type="ARBA" id="ARBA00047326"/>
    </source>
</evidence>
<gene>
    <name evidence="9 11" type="primary">lipA</name>
    <name evidence="11" type="ORF">H8E41_03310</name>
</gene>
<evidence type="ECO:0000256" key="6">
    <source>
        <dbReference type="ARBA" id="ARBA00023004"/>
    </source>
</evidence>
<dbReference type="GO" id="GO:0009249">
    <property type="term" value="P:protein lipoylation"/>
    <property type="evidence" value="ECO:0007669"/>
    <property type="project" value="UniProtKB-UniRule"/>
</dbReference>
<name>A0A8J6NCV9_9BACT</name>
<dbReference type="GO" id="GO:0046872">
    <property type="term" value="F:metal ion binding"/>
    <property type="evidence" value="ECO:0007669"/>
    <property type="project" value="UniProtKB-KW"/>
</dbReference>
<evidence type="ECO:0000256" key="3">
    <source>
        <dbReference type="ARBA" id="ARBA00022679"/>
    </source>
</evidence>
<feature type="binding site" evidence="9">
    <location>
        <position position="74"/>
    </location>
    <ligand>
        <name>[4Fe-4S] cluster</name>
        <dbReference type="ChEBI" id="CHEBI:49883"/>
        <label>2</label>
        <note>4Fe-4S-S-AdoMet</note>
    </ligand>
</feature>
<dbReference type="PIRSF" id="PIRSF005963">
    <property type="entry name" value="Lipoyl_synth"/>
    <property type="match status" value="1"/>
</dbReference>
<feature type="binding site" evidence="9">
    <location>
        <position position="71"/>
    </location>
    <ligand>
        <name>[4Fe-4S] cluster</name>
        <dbReference type="ChEBI" id="CHEBI:49883"/>
        <label>2</label>
        <note>4Fe-4S-S-AdoMet</note>
    </ligand>
</feature>
<keyword evidence="4 9" id="KW-0949">S-adenosyl-L-methionine</keyword>
<comment type="catalytic activity">
    <reaction evidence="8 9">
        <text>[[Fe-S] cluster scaffold protein carrying a second [4Fe-4S](2+) cluster] + N(6)-octanoyl-L-lysyl-[protein] + 2 oxidized [2Fe-2S]-[ferredoxin] + 2 S-adenosyl-L-methionine + 4 H(+) = [[Fe-S] cluster scaffold protein] + N(6)-[(R)-dihydrolipoyl]-L-lysyl-[protein] + 4 Fe(3+) + 2 hydrogen sulfide + 2 5'-deoxyadenosine + 2 L-methionine + 2 reduced [2Fe-2S]-[ferredoxin]</text>
        <dbReference type="Rhea" id="RHEA:16585"/>
        <dbReference type="Rhea" id="RHEA-COMP:9928"/>
        <dbReference type="Rhea" id="RHEA-COMP:10000"/>
        <dbReference type="Rhea" id="RHEA-COMP:10001"/>
        <dbReference type="Rhea" id="RHEA-COMP:10475"/>
        <dbReference type="Rhea" id="RHEA-COMP:14568"/>
        <dbReference type="Rhea" id="RHEA-COMP:14569"/>
        <dbReference type="ChEBI" id="CHEBI:15378"/>
        <dbReference type="ChEBI" id="CHEBI:17319"/>
        <dbReference type="ChEBI" id="CHEBI:29034"/>
        <dbReference type="ChEBI" id="CHEBI:29919"/>
        <dbReference type="ChEBI" id="CHEBI:33722"/>
        <dbReference type="ChEBI" id="CHEBI:33737"/>
        <dbReference type="ChEBI" id="CHEBI:33738"/>
        <dbReference type="ChEBI" id="CHEBI:57844"/>
        <dbReference type="ChEBI" id="CHEBI:59789"/>
        <dbReference type="ChEBI" id="CHEBI:78809"/>
        <dbReference type="ChEBI" id="CHEBI:83100"/>
        <dbReference type="EC" id="2.8.1.8"/>
    </reaction>
</comment>
<dbReference type="Proteomes" id="UP000614424">
    <property type="component" value="Unassembled WGS sequence"/>
</dbReference>
<sequence length="292" mass="32772">MLNRQKSMLSKPSWIRIRWSRDDSYSKVEEMLRDNALRTVCQEARCPNRMECWGRGTATFLILGDVCTRRCRFCAVKKGIPGERDASEPFRIARTLREMGLGHVVITSVTRDDLDDGGAAHFADTVRAIRSLASGCTIEVLIPDFKGSQEALKAVINAGPDVIAHNIETVPRLYSQVRPQADYHRSLQLLARVKKDQPAMKVKSGIMLGFGESIDEVRGVLADLRQSGCDMLTVGQYLQPSGNHFPVIRFWPPDEFSRLKDEALAAGFSWVESGPLVRSSYRAERPFRQCNA</sequence>
<evidence type="ECO:0000256" key="7">
    <source>
        <dbReference type="ARBA" id="ARBA00023014"/>
    </source>
</evidence>
<dbReference type="SMART" id="SM00729">
    <property type="entry name" value="Elp3"/>
    <property type="match status" value="1"/>
</dbReference>
<dbReference type="EC" id="2.8.1.8" evidence="9"/>
<comment type="caution">
    <text evidence="11">The sequence shown here is derived from an EMBL/GenBank/DDBJ whole genome shotgun (WGS) entry which is preliminary data.</text>
</comment>
<comment type="similarity">
    <text evidence="9">Belongs to the radical SAM superfamily. Lipoyl synthase family.</text>
</comment>